<sequence>MMNKSTFLPKHMNLRSLRAGIMKLISAFTCRNSLLEMTAKRPEVSEHPPEVGLPRLTEKGRAAFKAYKRNMQQVLDDLPE</sequence>
<evidence type="ECO:0000313" key="2">
    <source>
        <dbReference type="Proteomes" id="UP000050417"/>
    </source>
</evidence>
<dbReference type="Proteomes" id="UP000050417">
    <property type="component" value="Unassembled WGS sequence"/>
</dbReference>
<proteinExistence type="predicted"/>
<reference evidence="1 2" key="1">
    <citation type="submission" date="2015-07" db="EMBL/GenBank/DDBJ databases">
        <title>Genome sequence of Ornatilinea apprima DSM 23815.</title>
        <authorList>
            <person name="Hemp J."/>
            <person name="Ward L.M."/>
            <person name="Pace L.A."/>
            <person name="Fischer W.W."/>
        </authorList>
    </citation>
    <scope>NUCLEOTIDE SEQUENCE [LARGE SCALE GENOMIC DNA]</scope>
    <source>
        <strain evidence="1 2">P3M-1</strain>
    </source>
</reference>
<dbReference type="AlphaFoldDB" id="A0A0P6Y5R7"/>
<organism evidence="1 2">
    <name type="scientific">Ornatilinea apprima</name>
    <dbReference type="NCBI Taxonomy" id="1134406"/>
    <lineage>
        <taxon>Bacteria</taxon>
        <taxon>Bacillati</taxon>
        <taxon>Chloroflexota</taxon>
        <taxon>Anaerolineae</taxon>
        <taxon>Anaerolineales</taxon>
        <taxon>Anaerolineaceae</taxon>
        <taxon>Ornatilinea</taxon>
    </lineage>
</organism>
<dbReference type="STRING" id="1134406.ADN00_10190"/>
<comment type="caution">
    <text evidence="1">The sequence shown here is derived from an EMBL/GenBank/DDBJ whole genome shotgun (WGS) entry which is preliminary data.</text>
</comment>
<protein>
    <submittedName>
        <fullName evidence="1">Uncharacterized protein</fullName>
    </submittedName>
</protein>
<gene>
    <name evidence="1" type="ORF">ADN00_10190</name>
</gene>
<name>A0A0P6Y5R7_9CHLR</name>
<keyword evidence="2" id="KW-1185">Reference proteome</keyword>
<dbReference type="EMBL" id="LGCL01000024">
    <property type="protein sequence ID" value="KPL76949.1"/>
    <property type="molecule type" value="Genomic_DNA"/>
</dbReference>
<accession>A0A0P6Y5R7</accession>
<evidence type="ECO:0000313" key="1">
    <source>
        <dbReference type="EMBL" id="KPL76949.1"/>
    </source>
</evidence>